<comment type="caution">
    <text evidence="1">The sequence shown here is derived from an EMBL/GenBank/DDBJ whole genome shotgun (WGS) entry which is preliminary data.</text>
</comment>
<gene>
    <name evidence="1" type="ORF">FOE67_05235</name>
</gene>
<protein>
    <recommendedName>
        <fullName evidence="3">Adhesin domain-containing protein</fullName>
    </recommendedName>
</protein>
<accession>A0A7W3T117</accession>
<organism evidence="1 2">
    <name type="scientific">Streptomyces calidiresistens</name>
    <dbReference type="NCBI Taxonomy" id="1485586"/>
    <lineage>
        <taxon>Bacteria</taxon>
        <taxon>Bacillati</taxon>
        <taxon>Actinomycetota</taxon>
        <taxon>Actinomycetes</taxon>
        <taxon>Kitasatosporales</taxon>
        <taxon>Streptomycetaceae</taxon>
        <taxon>Streptomyces</taxon>
    </lineage>
</organism>
<evidence type="ECO:0008006" key="3">
    <source>
        <dbReference type="Google" id="ProtNLM"/>
    </source>
</evidence>
<dbReference type="EMBL" id="VKHS01000066">
    <property type="protein sequence ID" value="MBB0228933.1"/>
    <property type="molecule type" value="Genomic_DNA"/>
</dbReference>
<name>A0A7W3T117_9ACTN</name>
<proteinExistence type="predicted"/>
<dbReference type="Proteomes" id="UP000530234">
    <property type="component" value="Unassembled WGS sequence"/>
</dbReference>
<dbReference type="AlphaFoldDB" id="A0A7W3T117"/>
<sequence length="280" mass="28694">MIEEPAAFDVGGPVEEVQFRLVNGAVNIVGTTGAPGAALEISEVKGAPLRVTREGTRLVIGYDDVPWQGFLRFFDRGIPERRAVVSLSVPAAARLNIGVVGAGAVVSGLTGDTCVRSVSGDVTLVGPTGAVRAETVSGSLEAESLTGDLRFTTVSGDLTLVGHAGRSVRADSVTGGALIDLVPVPGEREVRLHSVSGELAVRLPEQPGATVGAHTTTGALSSEFPALTTERQWGSHRLTGTIGTGAGSVRLHSVSGAIALLRRPAGPEEPETAGTLRKDV</sequence>
<evidence type="ECO:0000313" key="1">
    <source>
        <dbReference type="EMBL" id="MBB0228933.1"/>
    </source>
</evidence>
<evidence type="ECO:0000313" key="2">
    <source>
        <dbReference type="Proteomes" id="UP000530234"/>
    </source>
</evidence>
<keyword evidence="2" id="KW-1185">Reference proteome</keyword>
<reference evidence="2" key="1">
    <citation type="submission" date="2019-10" db="EMBL/GenBank/DDBJ databases">
        <title>Streptomyces sp. nov., a novel actinobacterium isolated from alkaline environment.</title>
        <authorList>
            <person name="Golinska P."/>
        </authorList>
    </citation>
    <scope>NUCLEOTIDE SEQUENCE [LARGE SCALE GENOMIC DNA]</scope>
    <source>
        <strain evidence="2">DSM 42108</strain>
    </source>
</reference>